<protein>
    <recommendedName>
        <fullName evidence="2">Butirosin biosynthesis protein H N-terminal domain-containing protein</fullName>
    </recommendedName>
</protein>
<sequence length="343" mass="40266">MEAVNTAHILPLRKPVIEVNSYHAFSQAIVLTDEALSLPCLFSHYIHLFGVPEFDKGNFIHFASYSFFHELPYTFVSKLHIDQLRSWFHDPLSFFIDCLHKNQYLAIALDEYYIPGTSSYQTKQQVHHLLIHGVDVSQQLFYVAGYFSNPPVYDSGRPVSFDLLRESLRHAGPIRQRVSQTLEIIQYPYRDISTPDFELDVHFIARSLEEHLLSKPLTEKNPQRIHFWFGLRLYDLLEQFLERELEAEQPLIHMKALQTLVNHKQWMMKRIEYLHAHKLISDNGLFAMGQDVLKQTVILHQWCVKQRVRRDPSNIVKAIRCTQQLKRSEALFLEKCLNQLVIA</sequence>
<reference evidence="1" key="1">
    <citation type="submission" date="2016-08" db="EMBL/GenBank/DDBJ databases">
        <title>Complete Genome Seqeunce of Paenibacillus sp. BIHB 4019 from tea rhizoplane.</title>
        <authorList>
            <person name="Thakur R."/>
            <person name="Swarnkar M.K."/>
            <person name="Gulati A."/>
        </authorList>
    </citation>
    <scope>NUCLEOTIDE SEQUENCE [LARGE SCALE GENOMIC DNA]</scope>
    <source>
        <strain evidence="1">BIHB4019</strain>
    </source>
</reference>
<accession>A0A1B2DRA1</accession>
<name>A0A1B2DRA1_9BACL</name>
<dbReference type="EMBL" id="CP016808">
    <property type="protein sequence ID" value="ANY70225.1"/>
    <property type="molecule type" value="Genomic_DNA"/>
</dbReference>
<gene>
    <name evidence="1" type="ORF">BBD42_29760</name>
</gene>
<proteinExistence type="predicted"/>
<evidence type="ECO:0000313" key="1">
    <source>
        <dbReference type="EMBL" id="ANY70225.1"/>
    </source>
</evidence>
<dbReference type="AlphaFoldDB" id="A0A1B2DRA1"/>
<dbReference type="RefSeq" id="WP_099521155.1">
    <property type="nucleotide sequence ID" value="NZ_CP016808.1"/>
</dbReference>
<evidence type="ECO:0008006" key="2">
    <source>
        <dbReference type="Google" id="ProtNLM"/>
    </source>
</evidence>
<organism evidence="1">
    <name type="scientific">Paenibacillus sp. BIHB 4019</name>
    <dbReference type="NCBI Taxonomy" id="1870819"/>
    <lineage>
        <taxon>Bacteria</taxon>
        <taxon>Bacillati</taxon>
        <taxon>Bacillota</taxon>
        <taxon>Bacilli</taxon>
        <taxon>Bacillales</taxon>
        <taxon>Paenibacillaceae</taxon>
        <taxon>Paenibacillus</taxon>
    </lineage>
</organism>